<dbReference type="InterPro" id="IPR043429">
    <property type="entry name" value="ArtM/GltK/GlnP/TcyL/YhdX-like"/>
</dbReference>
<feature type="transmembrane region" description="Helical" evidence="9">
    <location>
        <begin position="90"/>
        <end position="113"/>
    </location>
</feature>
<dbReference type="InterPro" id="IPR000515">
    <property type="entry name" value="MetI-like"/>
</dbReference>
<dbReference type="Pfam" id="PF00528">
    <property type="entry name" value="BPD_transp_1"/>
    <property type="match status" value="1"/>
</dbReference>
<feature type="transmembrane region" description="Helical" evidence="9">
    <location>
        <begin position="20"/>
        <end position="48"/>
    </location>
</feature>
<keyword evidence="7 9" id="KW-1133">Transmembrane helix</keyword>
<evidence type="ECO:0000256" key="9">
    <source>
        <dbReference type="RuleBase" id="RU363032"/>
    </source>
</evidence>
<dbReference type="SUPFAM" id="SSF161098">
    <property type="entry name" value="MetI-like"/>
    <property type="match status" value="1"/>
</dbReference>
<feature type="transmembrane region" description="Helical" evidence="9">
    <location>
        <begin position="60"/>
        <end position="78"/>
    </location>
</feature>
<dbReference type="EMBL" id="FLUN01000001">
    <property type="protein sequence ID" value="SBW09138.1"/>
    <property type="molecule type" value="Genomic_DNA"/>
</dbReference>
<evidence type="ECO:0000256" key="1">
    <source>
        <dbReference type="ARBA" id="ARBA00004651"/>
    </source>
</evidence>
<keyword evidence="5 9" id="KW-0812">Transmembrane</keyword>
<dbReference type="PANTHER" id="PTHR30614:SF20">
    <property type="entry name" value="GLUTAMINE TRANSPORT SYSTEM PERMEASE PROTEIN GLNP"/>
    <property type="match status" value="1"/>
</dbReference>
<dbReference type="GO" id="GO:0006865">
    <property type="term" value="P:amino acid transport"/>
    <property type="evidence" value="ECO:0007669"/>
    <property type="project" value="UniProtKB-KW"/>
</dbReference>
<dbReference type="GO" id="GO:0022857">
    <property type="term" value="F:transmembrane transporter activity"/>
    <property type="evidence" value="ECO:0007669"/>
    <property type="project" value="InterPro"/>
</dbReference>
<dbReference type="NCBIfam" id="TIGR01726">
    <property type="entry name" value="HEQRo_perm_3TM"/>
    <property type="match status" value="1"/>
</dbReference>
<evidence type="ECO:0000256" key="7">
    <source>
        <dbReference type="ARBA" id="ARBA00022989"/>
    </source>
</evidence>
<dbReference type="PROSITE" id="PS50928">
    <property type="entry name" value="ABC_TM1"/>
    <property type="match status" value="1"/>
</dbReference>
<evidence type="ECO:0000256" key="6">
    <source>
        <dbReference type="ARBA" id="ARBA00022970"/>
    </source>
</evidence>
<accession>A0A212KC11</accession>
<keyword evidence="8 9" id="KW-0472">Membrane</keyword>
<dbReference type="CDD" id="cd06261">
    <property type="entry name" value="TM_PBP2"/>
    <property type="match status" value="1"/>
</dbReference>
<evidence type="ECO:0000313" key="11">
    <source>
        <dbReference type="EMBL" id="SBW09138.1"/>
    </source>
</evidence>
<evidence type="ECO:0000259" key="10">
    <source>
        <dbReference type="PROSITE" id="PS50928"/>
    </source>
</evidence>
<gene>
    <name evidence="11" type="ORF">KL86CLO1_12587</name>
</gene>
<dbReference type="Gene3D" id="1.10.3720.10">
    <property type="entry name" value="MetI-like"/>
    <property type="match status" value="1"/>
</dbReference>
<dbReference type="AlphaFoldDB" id="A0A212KC11"/>
<name>A0A212KC11_9FIRM</name>
<evidence type="ECO:0000256" key="5">
    <source>
        <dbReference type="ARBA" id="ARBA00022692"/>
    </source>
</evidence>
<proteinExistence type="inferred from homology"/>
<comment type="similarity">
    <text evidence="2">Belongs to the binding-protein-dependent transport system permease family. HisMQ subfamily.</text>
</comment>
<keyword evidence="6" id="KW-0029">Amino-acid transport</keyword>
<keyword evidence="3 9" id="KW-0813">Transport</keyword>
<dbReference type="PANTHER" id="PTHR30614">
    <property type="entry name" value="MEMBRANE COMPONENT OF AMINO ACID ABC TRANSPORTER"/>
    <property type="match status" value="1"/>
</dbReference>
<reference evidence="11" key="1">
    <citation type="submission" date="2016-04" db="EMBL/GenBank/DDBJ databases">
        <authorList>
            <person name="Evans L.H."/>
            <person name="Alamgir A."/>
            <person name="Owens N."/>
            <person name="Weber N.D."/>
            <person name="Virtaneva K."/>
            <person name="Barbian K."/>
            <person name="Babar A."/>
            <person name="Rosenke K."/>
        </authorList>
    </citation>
    <scope>NUCLEOTIDE SEQUENCE</scope>
    <source>
        <strain evidence="11">86</strain>
    </source>
</reference>
<evidence type="ECO:0000256" key="3">
    <source>
        <dbReference type="ARBA" id="ARBA00022448"/>
    </source>
</evidence>
<feature type="domain" description="ABC transmembrane type-1" evidence="10">
    <location>
        <begin position="24"/>
        <end position="225"/>
    </location>
</feature>
<protein>
    <recommendedName>
        <fullName evidence="10">ABC transmembrane type-1 domain-containing protein</fullName>
    </recommendedName>
</protein>
<comment type="subcellular location">
    <subcellularLocation>
        <location evidence="1 9">Cell membrane</location>
        <topology evidence="1 9">Multi-pass membrane protein</topology>
    </subcellularLocation>
</comment>
<evidence type="ECO:0000256" key="8">
    <source>
        <dbReference type="ARBA" id="ARBA00023136"/>
    </source>
</evidence>
<evidence type="ECO:0000256" key="2">
    <source>
        <dbReference type="ARBA" id="ARBA00010072"/>
    </source>
</evidence>
<keyword evidence="4" id="KW-1003">Cell membrane</keyword>
<dbReference type="GO" id="GO:0043190">
    <property type="term" value="C:ATP-binding cassette (ABC) transporter complex"/>
    <property type="evidence" value="ECO:0007669"/>
    <property type="project" value="InterPro"/>
</dbReference>
<dbReference type="InterPro" id="IPR035906">
    <property type="entry name" value="MetI-like_sf"/>
</dbReference>
<evidence type="ECO:0000256" key="4">
    <source>
        <dbReference type="ARBA" id="ARBA00022475"/>
    </source>
</evidence>
<sequence length="254" mass="28201">MPTNFFEWIFFLIQQYHSSYLQGLLTTLVTSISGTLLGCCLGFVMGVIQSVNFQKDMSMVKRILLLIPWLISKVYVTVFRGTPMIVQAMVIYYGIAQGFGVNIGAFKAAILVITLNSGAYMAETVRGGINSIDLGQIEGAQALGMNYITMMAHIILPQTFRIIAPQIGNTFVANIKDTSVLNVISVTELFYITKVVAGTYFRMFEAYTITAMVYLTLTLVFNFLLQLLENHLAGNSSYEIISTEQFVLAKENEG</sequence>
<feature type="transmembrane region" description="Helical" evidence="9">
    <location>
        <begin position="206"/>
        <end position="228"/>
    </location>
</feature>
<dbReference type="InterPro" id="IPR010065">
    <property type="entry name" value="AA_ABC_transptr_permease_3TM"/>
</dbReference>
<organism evidence="11">
    <name type="scientific">uncultured Eubacteriales bacterium</name>
    <dbReference type="NCBI Taxonomy" id="172733"/>
    <lineage>
        <taxon>Bacteria</taxon>
        <taxon>Bacillati</taxon>
        <taxon>Bacillota</taxon>
        <taxon>Clostridia</taxon>
        <taxon>Eubacteriales</taxon>
        <taxon>environmental samples</taxon>
    </lineage>
</organism>